<name>A0ABQ5FVT7_9ASTR</name>
<organism evidence="1 2">
    <name type="scientific">Tanacetum coccineum</name>
    <dbReference type="NCBI Taxonomy" id="301880"/>
    <lineage>
        <taxon>Eukaryota</taxon>
        <taxon>Viridiplantae</taxon>
        <taxon>Streptophyta</taxon>
        <taxon>Embryophyta</taxon>
        <taxon>Tracheophyta</taxon>
        <taxon>Spermatophyta</taxon>
        <taxon>Magnoliopsida</taxon>
        <taxon>eudicotyledons</taxon>
        <taxon>Gunneridae</taxon>
        <taxon>Pentapetalae</taxon>
        <taxon>asterids</taxon>
        <taxon>campanulids</taxon>
        <taxon>Asterales</taxon>
        <taxon>Asteraceae</taxon>
        <taxon>Asteroideae</taxon>
        <taxon>Anthemideae</taxon>
        <taxon>Anthemidinae</taxon>
        <taxon>Tanacetum</taxon>
    </lineage>
</organism>
<evidence type="ECO:0000313" key="2">
    <source>
        <dbReference type="Proteomes" id="UP001151760"/>
    </source>
</evidence>
<sequence>MVAFMQWIRARAQRLISLPGREQAAIDMWKRRHSLQMKGYYDAKVRGSLFRTGDFSVFVLNDASHAEDHRKAGTKWEVHYEVTEALGKGA</sequence>
<comment type="caution">
    <text evidence="1">The sequence shown here is derived from an EMBL/GenBank/DDBJ whole genome shotgun (WGS) entry which is preliminary data.</text>
</comment>
<reference evidence="1" key="1">
    <citation type="journal article" date="2022" name="Int. J. Mol. Sci.">
        <title>Draft Genome of Tanacetum Coccineum: Genomic Comparison of Closely Related Tanacetum-Family Plants.</title>
        <authorList>
            <person name="Yamashiro T."/>
            <person name="Shiraishi A."/>
            <person name="Nakayama K."/>
            <person name="Satake H."/>
        </authorList>
    </citation>
    <scope>NUCLEOTIDE SEQUENCE</scope>
</reference>
<dbReference type="Proteomes" id="UP001151760">
    <property type="component" value="Unassembled WGS sequence"/>
</dbReference>
<protein>
    <submittedName>
        <fullName evidence="1">Uncharacterized protein</fullName>
    </submittedName>
</protein>
<dbReference type="EMBL" id="BQNB010017814">
    <property type="protein sequence ID" value="GJT67501.1"/>
    <property type="molecule type" value="Genomic_DNA"/>
</dbReference>
<keyword evidence="2" id="KW-1185">Reference proteome</keyword>
<proteinExistence type="predicted"/>
<gene>
    <name evidence="1" type="ORF">Tco_1018981</name>
</gene>
<reference evidence="1" key="2">
    <citation type="submission" date="2022-01" db="EMBL/GenBank/DDBJ databases">
        <authorList>
            <person name="Yamashiro T."/>
            <person name="Shiraishi A."/>
            <person name="Satake H."/>
            <person name="Nakayama K."/>
        </authorList>
    </citation>
    <scope>NUCLEOTIDE SEQUENCE</scope>
</reference>
<accession>A0ABQ5FVT7</accession>
<evidence type="ECO:0000313" key="1">
    <source>
        <dbReference type="EMBL" id="GJT67501.1"/>
    </source>
</evidence>